<dbReference type="FunFam" id="2.60.40.10:FF:000020">
    <property type="entry name" value="Fibroblast growth factor receptor"/>
    <property type="match status" value="1"/>
</dbReference>
<evidence type="ECO:0000256" key="6">
    <source>
        <dbReference type="ARBA" id="ARBA00022729"/>
    </source>
</evidence>
<keyword evidence="11" id="KW-1133">Transmembrane helix</keyword>
<dbReference type="SMART" id="SM00408">
    <property type="entry name" value="IGc2"/>
    <property type="match status" value="5"/>
</dbReference>
<dbReference type="PANTHER" id="PTHR19890:SF10">
    <property type="entry name" value="FIBROBLAST GROWTH FACTOR RECEPTOR-LIKE 1"/>
    <property type="match status" value="1"/>
</dbReference>
<evidence type="ECO:0000313" key="19">
    <source>
        <dbReference type="EMBL" id="CAD7259589.1"/>
    </source>
</evidence>
<dbReference type="Gene3D" id="2.60.40.10">
    <property type="entry name" value="Immunoglobulins"/>
    <property type="match status" value="6"/>
</dbReference>
<dbReference type="InterPro" id="IPR036179">
    <property type="entry name" value="Ig-like_dom_sf"/>
</dbReference>
<dbReference type="InterPro" id="IPR013783">
    <property type="entry name" value="Ig-like_fold"/>
</dbReference>
<evidence type="ECO:0000256" key="1">
    <source>
        <dbReference type="ARBA" id="ARBA00004167"/>
    </source>
</evidence>
<keyword evidence="3" id="KW-0597">Phosphoprotein</keyword>
<comment type="subcellular location">
    <subcellularLocation>
        <location evidence="1">Membrane</location>
        <topology evidence="1">Single-pass membrane protein</topology>
    </subcellularLocation>
</comment>
<evidence type="ECO:0000256" key="15">
    <source>
        <dbReference type="ARBA" id="ARBA00023170"/>
    </source>
</evidence>
<organism evidence="19">
    <name type="scientific">Timema shepardi</name>
    <name type="common">Walking stick</name>
    <dbReference type="NCBI Taxonomy" id="629360"/>
    <lineage>
        <taxon>Eukaryota</taxon>
        <taxon>Metazoa</taxon>
        <taxon>Ecdysozoa</taxon>
        <taxon>Arthropoda</taxon>
        <taxon>Hexapoda</taxon>
        <taxon>Insecta</taxon>
        <taxon>Pterygota</taxon>
        <taxon>Neoptera</taxon>
        <taxon>Polyneoptera</taxon>
        <taxon>Phasmatodea</taxon>
        <taxon>Timematodea</taxon>
        <taxon>Timematoidea</taxon>
        <taxon>Timematidae</taxon>
        <taxon>Timema</taxon>
    </lineage>
</organism>
<feature type="domain" description="Ig-like" evidence="18">
    <location>
        <begin position="1"/>
        <end position="70"/>
    </location>
</feature>
<dbReference type="EC" id="2.7.10.1" evidence="2"/>
<protein>
    <recommendedName>
        <fullName evidence="2">receptor protein-tyrosine kinase</fullName>
        <ecNumber evidence="2">2.7.10.1</ecNumber>
    </recommendedName>
</protein>
<dbReference type="Pfam" id="PF07679">
    <property type="entry name" value="I-set"/>
    <property type="match status" value="2"/>
</dbReference>
<sequence length="732" mass="81775">MLEVSDNPEVNLTVDERLKLRCNSPQPPTSVQWFKNHHNLKFRTLEVSDSGVYRCLLTMNKGVQTWRNISVTVLPPDDYSMDSTSLDLNVNHIKSEYEAKKHEKMSATARGLLSVDEEDHVLNSGRASSDSDELLSAGGLSAMSLMEGRDEDTNTMTNSSYNSTGQLTLPYFIRKDKMSRIIARPAGNMLRLKCLAEGEPSPNITWYKNGKELNRAAGMVHYNRWSIMLEDLMTQDSGNYTCLVCNDVGCIDFSFQLMILDKLLILYVLAPLDPINISPYIVPGLPSNMTALVGSEATFFCEVIGSSWILWVHTPRDVPDEMELLDLAANVSASQKRHNHSPIIVESPINVTVAAGGSNTFHCKVLSDLHFHMEWFRGPVKESSVTAFNKMVKAKDDSNNTNPEYLNLLKVSKSDEGWYTCVAGNKKGITHSSAYLRVLDDAVNEVASYLSHTVDIGGTASFTCDELKEGVDNVTWVKRIMGENGTITEVDIKSTNEQDQNHLVLEAVNFDDEGWYTCVVCTSTECYDAGTSRLFVQPRLVSMSLVEDLEDSHDAEKEGGSTAGSYNATSQTMAPKFVRPDKMHYVVAKPAGNMLRLKCPAEGNPSPNITWFKNGEVPDRALGSIHYGRWSLMLEDLITQDSGNYTCIVCNVYDCINFTFKVDIIERFPSKPYIRDGYPHNVTALVNSSVKLECPPISDLEPYIQWLRLTYCLTGEYERVTDIHNVSVIQVI</sequence>
<dbReference type="InterPro" id="IPR003598">
    <property type="entry name" value="Ig_sub2"/>
</dbReference>
<evidence type="ECO:0000256" key="10">
    <source>
        <dbReference type="ARBA" id="ARBA00022840"/>
    </source>
</evidence>
<dbReference type="SMART" id="SM00409">
    <property type="entry name" value="IG"/>
    <property type="match status" value="6"/>
</dbReference>
<evidence type="ECO:0000256" key="9">
    <source>
        <dbReference type="ARBA" id="ARBA00022777"/>
    </source>
</evidence>
<feature type="domain" description="Ig-like" evidence="18">
    <location>
        <begin position="457"/>
        <end position="520"/>
    </location>
</feature>
<evidence type="ECO:0000256" key="16">
    <source>
        <dbReference type="ARBA" id="ARBA00023180"/>
    </source>
</evidence>
<evidence type="ECO:0000256" key="8">
    <source>
        <dbReference type="ARBA" id="ARBA00022741"/>
    </source>
</evidence>
<dbReference type="InterPro" id="IPR052615">
    <property type="entry name" value="FGFRL"/>
</dbReference>
<evidence type="ECO:0000256" key="11">
    <source>
        <dbReference type="ARBA" id="ARBA00022989"/>
    </source>
</evidence>
<keyword evidence="14" id="KW-1015">Disulfide bond</keyword>
<dbReference type="PANTHER" id="PTHR19890">
    <property type="entry name" value="FIBROBLAST GROWTH FACTOR RECEPTOR"/>
    <property type="match status" value="1"/>
</dbReference>
<dbReference type="Pfam" id="PF13927">
    <property type="entry name" value="Ig_3"/>
    <property type="match status" value="2"/>
</dbReference>
<dbReference type="FunFam" id="2.60.40.10:FF:000016">
    <property type="entry name" value="Fibroblast growth factor receptor"/>
    <property type="match status" value="2"/>
</dbReference>
<dbReference type="AlphaFoldDB" id="A0A7R9FY42"/>
<evidence type="ECO:0000256" key="12">
    <source>
        <dbReference type="ARBA" id="ARBA00023136"/>
    </source>
</evidence>
<evidence type="ECO:0000256" key="4">
    <source>
        <dbReference type="ARBA" id="ARBA00022679"/>
    </source>
</evidence>
<dbReference type="InterPro" id="IPR003599">
    <property type="entry name" value="Ig_sub"/>
</dbReference>
<keyword evidence="10" id="KW-0067">ATP-binding</keyword>
<evidence type="ECO:0000259" key="18">
    <source>
        <dbReference type="PROSITE" id="PS50835"/>
    </source>
</evidence>
<gene>
    <name evidence="19" type="ORF">TSIB3V08_LOCUS3793</name>
</gene>
<accession>A0A7R9FY42</accession>
<keyword evidence="17" id="KW-0393">Immunoglobulin domain</keyword>
<dbReference type="SUPFAM" id="SSF48726">
    <property type="entry name" value="Immunoglobulin"/>
    <property type="match status" value="5"/>
</dbReference>
<keyword evidence="13" id="KW-0829">Tyrosine-protein kinase</keyword>
<feature type="domain" description="Ig-like" evidence="18">
    <location>
        <begin position="342"/>
        <end position="437"/>
    </location>
</feature>
<feature type="domain" description="Ig-like" evidence="18">
    <location>
        <begin position="170"/>
        <end position="244"/>
    </location>
</feature>
<keyword evidence="15" id="KW-0675">Receptor</keyword>
<dbReference type="EMBL" id="OC001291">
    <property type="protein sequence ID" value="CAD7259589.1"/>
    <property type="molecule type" value="Genomic_DNA"/>
</dbReference>
<feature type="domain" description="Ig-like" evidence="18">
    <location>
        <begin position="575"/>
        <end position="649"/>
    </location>
</feature>
<dbReference type="InterPro" id="IPR013098">
    <property type="entry name" value="Ig_I-set"/>
</dbReference>
<reference evidence="19" key="1">
    <citation type="submission" date="2020-11" db="EMBL/GenBank/DDBJ databases">
        <authorList>
            <person name="Tran Van P."/>
        </authorList>
    </citation>
    <scope>NUCLEOTIDE SEQUENCE</scope>
</reference>
<evidence type="ECO:0000256" key="5">
    <source>
        <dbReference type="ARBA" id="ARBA00022692"/>
    </source>
</evidence>
<keyword evidence="5" id="KW-0812">Transmembrane</keyword>
<dbReference type="PROSITE" id="PS50835">
    <property type="entry name" value="IG_LIKE"/>
    <property type="match status" value="5"/>
</dbReference>
<dbReference type="GO" id="GO:0005524">
    <property type="term" value="F:ATP binding"/>
    <property type="evidence" value="ECO:0007669"/>
    <property type="project" value="UniProtKB-KW"/>
</dbReference>
<dbReference type="GO" id="GO:0016020">
    <property type="term" value="C:membrane"/>
    <property type="evidence" value="ECO:0007669"/>
    <property type="project" value="UniProtKB-SubCell"/>
</dbReference>
<evidence type="ECO:0000256" key="13">
    <source>
        <dbReference type="ARBA" id="ARBA00023137"/>
    </source>
</evidence>
<name>A0A7R9FY42_TIMSH</name>
<dbReference type="InterPro" id="IPR007110">
    <property type="entry name" value="Ig-like_dom"/>
</dbReference>
<keyword evidence="6" id="KW-0732">Signal</keyword>
<dbReference type="GO" id="GO:0004714">
    <property type="term" value="F:transmembrane receptor protein tyrosine kinase activity"/>
    <property type="evidence" value="ECO:0007669"/>
    <property type="project" value="UniProtKB-EC"/>
</dbReference>
<keyword evidence="8" id="KW-0547">Nucleotide-binding</keyword>
<evidence type="ECO:0000256" key="17">
    <source>
        <dbReference type="ARBA" id="ARBA00023319"/>
    </source>
</evidence>
<proteinExistence type="predicted"/>
<keyword evidence="9" id="KW-0418">Kinase</keyword>
<evidence type="ECO:0000256" key="3">
    <source>
        <dbReference type="ARBA" id="ARBA00022553"/>
    </source>
</evidence>
<keyword evidence="7" id="KW-0677">Repeat</keyword>
<keyword evidence="12" id="KW-0472">Membrane</keyword>
<evidence type="ECO:0000256" key="2">
    <source>
        <dbReference type="ARBA" id="ARBA00011902"/>
    </source>
</evidence>
<evidence type="ECO:0000256" key="7">
    <source>
        <dbReference type="ARBA" id="ARBA00022737"/>
    </source>
</evidence>
<keyword evidence="4" id="KW-0808">Transferase</keyword>
<keyword evidence="16" id="KW-0325">Glycoprotein</keyword>
<evidence type="ECO:0000256" key="14">
    <source>
        <dbReference type="ARBA" id="ARBA00023157"/>
    </source>
</evidence>